<protein>
    <submittedName>
        <fullName evidence="7">Cytochrome b5 reductase 4</fullName>
    </submittedName>
</protein>
<dbReference type="GO" id="GO:0020037">
    <property type="term" value="F:heme binding"/>
    <property type="evidence" value="ECO:0007669"/>
    <property type="project" value="UniProtKB-UniRule"/>
</dbReference>
<dbReference type="OrthoDB" id="6738375at2759"/>
<dbReference type="PANTHER" id="PTHR46237:SF1">
    <property type="entry name" value="CYTOCHROME B5 REDUCTASE 4"/>
    <property type="match status" value="1"/>
</dbReference>
<sequence length="100" mass="11187">MANQNSSEITIKRENKSSINAMSREITKEELAQHNKQTDAWMAIRGKVYDVTDFLRKHPGGKSSIMQGIGKDATGMFNQAHNYVDPDRAIPGKQVGVLKR</sequence>
<comment type="caution">
    <text evidence="7">The sequence shown here is derived from an EMBL/GenBank/DDBJ whole genome shotgun (WGS) entry which is preliminary data.</text>
</comment>
<keyword evidence="2 4" id="KW-0479">Metal-binding</keyword>
<dbReference type="InterPro" id="IPR051872">
    <property type="entry name" value="Cytochrome_b5/Flavoprotein_Rdt"/>
</dbReference>
<evidence type="ECO:0000256" key="1">
    <source>
        <dbReference type="ARBA" id="ARBA00022617"/>
    </source>
</evidence>
<organism evidence="7 8">
    <name type="scientific">Orchesella cincta</name>
    <name type="common">Springtail</name>
    <name type="synonym">Podura cincta</name>
    <dbReference type="NCBI Taxonomy" id="48709"/>
    <lineage>
        <taxon>Eukaryota</taxon>
        <taxon>Metazoa</taxon>
        <taxon>Ecdysozoa</taxon>
        <taxon>Arthropoda</taxon>
        <taxon>Hexapoda</taxon>
        <taxon>Collembola</taxon>
        <taxon>Entomobryomorpha</taxon>
        <taxon>Entomobryoidea</taxon>
        <taxon>Orchesellidae</taxon>
        <taxon>Orchesellinae</taxon>
        <taxon>Orchesella</taxon>
    </lineage>
</organism>
<dbReference type="PANTHER" id="PTHR46237">
    <property type="entry name" value="CYTOCHROME B5 REDUCTASE 4 FAMILY MEMBER"/>
    <property type="match status" value="1"/>
</dbReference>
<gene>
    <name evidence="7" type="ORF">Ocin01_16406</name>
</gene>
<evidence type="ECO:0000256" key="3">
    <source>
        <dbReference type="ARBA" id="ARBA00023004"/>
    </source>
</evidence>
<dbReference type="OMA" id="MDTHPWV"/>
<dbReference type="AlphaFoldDB" id="A0A1D2MB99"/>
<dbReference type="SUPFAM" id="SSF55856">
    <property type="entry name" value="Cytochrome b5-like heme/steroid binding domain"/>
    <property type="match status" value="1"/>
</dbReference>
<dbReference type="Proteomes" id="UP000094527">
    <property type="component" value="Unassembled WGS sequence"/>
</dbReference>
<dbReference type="STRING" id="48709.A0A1D2MB99"/>
<name>A0A1D2MB99_ORCCI</name>
<evidence type="ECO:0000256" key="5">
    <source>
        <dbReference type="SAM" id="MobiDB-lite"/>
    </source>
</evidence>
<dbReference type="GO" id="GO:0004128">
    <property type="term" value="F:cytochrome-b5 reductase activity, acting on NAD(P)H"/>
    <property type="evidence" value="ECO:0007669"/>
    <property type="project" value="TreeGrafter"/>
</dbReference>
<keyword evidence="3 4" id="KW-0408">Iron</keyword>
<proteinExistence type="inferred from homology"/>
<evidence type="ECO:0000313" key="8">
    <source>
        <dbReference type="Proteomes" id="UP000094527"/>
    </source>
</evidence>
<feature type="domain" description="Cytochrome b5 heme-binding" evidence="6">
    <location>
        <begin position="23"/>
        <end position="99"/>
    </location>
</feature>
<dbReference type="PRINTS" id="PR00363">
    <property type="entry name" value="CYTOCHROMEB5"/>
</dbReference>
<dbReference type="Pfam" id="PF00173">
    <property type="entry name" value="Cyt-b5"/>
    <property type="match status" value="1"/>
</dbReference>
<keyword evidence="1 4" id="KW-0349">Heme</keyword>
<dbReference type="GO" id="GO:0005737">
    <property type="term" value="C:cytoplasm"/>
    <property type="evidence" value="ECO:0007669"/>
    <property type="project" value="TreeGrafter"/>
</dbReference>
<dbReference type="Gene3D" id="3.10.120.10">
    <property type="entry name" value="Cytochrome b5-like heme/steroid binding domain"/>
    <property type="match status" value="1"/>
</dbReference>
<dbReference type="InterPro" id="IPR018506">
    <property type="entry name" value="Cyt_B5_heme-BS"/>
</dbReference>
<evidence type="ECO:0000313" key="7">
    <source>
        <dbReference type="EMBL" id="ODM90275.1"/>
    </source>
</evidence>
<evidence type="ECO:0000259" key="6">
    <source>
        <dbReference type="PROSITE" id="PS50255"/>
    </source>
</evidence>
<dbReference type="PROSITE" id="PS50255">
    <property type="entry name" value="CYTOCHROME_B5_2"/>
    <property type="match status" value="1"/>
</dbReference>
<comment type="similarity">
    <text evidence="4">Belongs to the cytochrome b5 family.</text>
</comment>
<feature type="region of interest" description="Disordered" evidence="5">
    <location>
        <begin position="1"/>
        <end position="23"/>
    </location>
</feature>
<dbReference type="PROSITE" id="PS00191">
    <property type="entry name" value="CYTOCHROME_B5_1"/>
    <property type="match status" value="1"/>
</dbReference>
<dbReference type="SMART" id="SM01117">
    <property type="entry name" value="Cyt-b5"/>
    <property type="match status" value="1"/>
</dbReference>
<keyword evidence="8" id="KW-1185">Reference proteome</keyword>
<evidence type="ECO:0000256" key="2">
    <source>
        <dbReference type="ARBA" id="ARBA00022723"/>
    </source>
</evidence>
<reference evidence="7 8" key="1">
    <citation type="journal article" date="2016" name="Genome Biol. Evol.">
        <title>Gene Family Evolution Reflects Adaptation to Soil Environmental Stressors in the Genome of the Collembolan Orchesella cincta.</title>
        <authorList>
            <person name="Faddeeva-Vakhrusheva A."/>
            <person name="Derks M.F."/>
            <person name="Anvar S.Y."/>
            <person name="Agamennone V."/>
            <person name="Suring W."/>
            <person name="Smit S."/>
            <person name="van Straalen N.M."/>
            <person name="Roelofs D."/>
        </authorList>
    </citation>
    <scope>NUCLEOTIDE SEQUENCE [LARGE SCALE GENOMIC DNA]</scope>
    <source>
        <tissue evidence="7">Mixed pool</tissue>
    </source>
</reference>
<accession>A0A1D2MB99</accession>
<dbReference type="GO" id="GO:0046872">
    <property type="term" value="F:metal ion binding"/>
    <property type="evidence" value="ECO:0007669"/>
    <property type="project" value="UniProtKB-UniRule"/>
</dbReference>
<dbReference type="InterPro" id="IPR036400">
    <property type="entry name" value="Cyt_B5-like_heme/steroid_sf"/>
</dbReference>
<evidence type="ECO:0000256" key="4">
    <source>
        <dbReference type="RuleBase" id="RU362121"/>
    </source>
</evidence>
<dbReference type="EMBL" id="LJIJ01002064">
    <property type="protein sequence ID" value="ODM90275.1"/>
    <property type="molecule type" value="Genomic_DNA"/>
</dbReference>
<dbReference type="InterPro" id="IPR001199">
    <property type="entry name" value="Cyt_B5-like_heme/steroid-bd"/>
</dbReference>